<accession>A0A2K0T9P8</accession>
<dbReference type="AlphaFoldDB" id="A0A2K0T9P8"/>
<reference evidence="2 3" key="1">
    <citation type="submission" date="2017-02" db="EMBL/GenBank/DDBJ databases">
        <title>Genomes of Trichoderma spp. with biocontrol activity.</title>
        <authorList>
            <person name="Gardiner D."/>
            <person name="Kazan K."/>
            <person name="Vos C."/>
            <person name="Harvey P."/>
        </authorList>
    </citation>
    <scope>NUCLEOTIDE SEQUENCE [LARGE SCALE GENOMIC DNA]</scope>
    <source>
        <strain evidence="2 3">A5MH</strain>
    </source>
</reference>
<comment type="caution">
    <text evidence="2">The sequence shown here is derived from an EMBL/GenBank/DDBJ whole genome shotgun (WGS) entry which is preliminary data.</text>
</comment>
<gene>
    <name evidence="2" type="ORF">TGAMA5MH_05927</name>
</gene>
<organism evidence="2 3">
    <name type="scientific">Trichoderma gamsii</name>
    <dbReference type="NCBI Taxonomy" id="398673"/>
    <lineage>
        <taxon>Eukaryota</taxon>
        <taxon>Fungi</taxon>
        <taxon>Dikarya</taxon>
        <taxon>Ascomycota</taxon>
        <taxon>Pezizomycotina</taxon>
        <taxon>Sordariomycetes</taxon>
        <taxon>Hypocreomycetidae</taxon>
        <taxon>Hypocreales</taxon>
        <taxon>Hypocreaceae</taxon>
        <taxon>Trichoderma</taxon>
    </lineage>
</organism>
<evidence type="ECO:0000313" key="2">
    <source>
        <dbReference type="EMBL" id="PNP42245.1"/>
    </source>
</evidence>
<feature type="region of interest" description="Disordered" evidence="1">
    <location>
        <begin position="1"/>
        <end position="51"/>
    </location>
</feature>
<protein>
    <submittedName>
        <fullName evidence="2">Uncharacterized protein</fullName>
    </submittedName>
</protein>
<evidence type="ECO:0000256" key="1">
    <source>
        <dbReference type="SAM" id="MobiDB-lite"/>
    </source>
</evidence>
<dbReference type="EMBL" id="MTYH01000051">
    <property type="protein sequence ID" value="PNP42245.1"/>
    <property type="molecule type" value="Genomic_DNA"/>
</dbReference>
<dbReference type="Proteomes" id="UP000236546">
    <property type="component" value="Unassembled WGS sequence"/>
</dbReference>
<evidence type="ECO:0000313" key="3">
    <source>
        <dbReference type="Proteomes" id="UP000236546"/>
    </source>
</evidence>
<feature type="compositionally biased region" description="Basic and acidic residues" evidence="1">
    <location>
        <begin position="22"/>
        <end position="51"/>
    </location>
</feature>
<name>A0A2K0T9P8_9HYPO</name>
<proteinExistence type="predicted"/>
<sequence>MGSSKDFETPPGVIQPLDDGETTERGSENGPTDSEKPKHEEEEFKEGGYGW</sequence>